<protein>
    <submittedName>
        <fullName evidence="4">Type III-B CRISPR module RAMP protein Cmr4</fullName>
    </submittedName>
</protein>
<gene>
    <name evidence="4" type="primary">cmr4</name>
    <name evidence="4" type="ORF">VXC91_26840</name>
</gene>
<dbReference type="NCBIfam" id="TIGR02580">
    <property type="entry name" value="cas_RAMP_Cmr4"/>
    <property type="match status" value="1"/>
</dbReference>
<comment type="subunit">
    <text evidence="2">Part of the Csm effector complex that includes Cas10, Csm2, Csm3, Csm4 and Csm5.</text>
</comment>
<dbReference type="PANTHER" id="PTHR36700">
    <property type="entry name" value="CRISPR SYSTEM CMR SUBUNIT CMR4"/>
    <property type="match status" value="1"/>
</dbReference>
<feature type="domain" description="CRISPR type III-associated protein" evidence="3">
    <location>
        <begin position="12"/>
        <end position="296"/>
    </location>
</feature>
<evidence type="ECO:0000256" key="1">
    <source>
        <dbReference type="ARBA" id="ARBA00023118"/>
    </source>
</evidence>
<dbReference type="InterPro" id="IPR013410">
    <property type="entry name" value="CRISPR-assoc_RAMP_Cmr4"/>
</dbReference>
<proteinExistence type="predicted"/>
<dbReference type="RefSeq" id="WP_329509911.1">
    <property type="nucleotide sequence ID" value="NZ_BAAAYZ010000200.1"/>
</dbReference>
<dbReference type="EMBL" id="JAYWVC010000111">
    <property type="protein sequence ID" value="MED7825500.1"/>
    <property type="molecule type" value="Genomic_DNA"/>
</dbReference>
<sequence length="313" mass="33778">MSGTQYQWLLYLYAESPVHAGAADSSGVIDLPIQREAGTDYPVVWGQSLKGALRQTARDRGWKTPELVTVFGSEPSERGSDGADHGVSTAGLLSVGDAQLVALPVPTLRHTFAWATSAVALGRLARKHTALPDGVREKLSPPARAQRHVALAAHEEWCGRGDEVFGPLVMPLVEKPDAQVQEWAKRLSEDAVGDAEEFAPFAAKMRRDLLVVDDDAMPVLNRDCTQVVARVQLNSGKTVKQLFYSEYLPAETVLAASLSLRAPTGQVNSYADKFVELLHGRQIQLGGDETIGKGLMWCRIVGTPVTAGKGEAE</sequence>
<dbReference type="Proteomes" id="UP001333996">
    <property type="component" value="Unassembled WGS sequence"/>
</dbReference>
<organism evidence="4 5">
    <name type="scientific">Streptomyces chiangmaiensis</name>
    <dbReference type="NCBI Taxonomy" id="766497"/>
    <lineage>
        <taxon>Bacteria</taxon>
        <taxon>Bacillati</taxon>
        <taxon>Actinomycetota</taxon>
        <taxon>Actinomycetes</taxon>
        <taxon>Kitasatosporales</taxon>
        <taxon>Streptomycetaceae</taxon>
        <taxon>Streptomyces</taxon>
    </lineage>
</organism>
<comment type="caution">
    <text evidence="4">The sequence shown here is derived from an EMBL/GenBank/DDBJ whole genome shotgun (WGS) entry which is preliminary data.</text>
</comment>
<dbReference type="PANTHER" id="PTHR36700:SF1">
    <property type="entry name" value="CRISPR SYSTEM CMR SUBUNIT CMR4"/>
    <property type="match status" value="1"/>
</dbReference>
<dbReference type="InterPro" id="IPR005537">
    <property type="entry name" value="RAMP_III_fam"/>
</dbReference>
<evidence type="ECO:0000313" key="5">
    <source>
        <dbReference type="Proteomes" id="UP001333996"/>
    </source>
</evidence>
<keyword evidence="1" id="KW-0051">Antiviral defense</keyword>
<evidence type="ECO:0000313" key="4">
    <source>
        <dbReference type="EMBL" id="MED7825500.1"/>
    </source>
</evidence>
<evidence type="ECO:0000256" key="2">
    <source>
        <dbReference type="ARBA" id="ARBA00093789"/>
    </source>
</evidence>
<evidence type="ECO:0000259" key="3">
    <source>
        <dbReference type="Pfam" id="PF03787"/>
    </source>
</evidence>
<name>A0ABU7FMZ8_9ACTN</name>
<reference evidence="4" key="1">
    <citation type="submission" date="2024-01" db="EMBL/GenBank/DDBJ databases">
        <title>First draft genome sequence data of TA4-1, the type strain of Gram-positive actinobacterium Streptomyces chiangmaiensis.</title>
        <authorList>
            <person name="Yasawong M."/>
            <person name="Nantapong N."/>
        </authorList>
    </citation>
    <scope>NUCLEOTIDE SEQUENCE</scope>
    <source>
        <strain evidence="4">TA4-1</strain>
    </source>
</reference>
<dbReference type="Pfam" id="PF03787">
    <property type="entry name" value="RAMPs"/>
    <property type="match status" value="1"/>
</dbReference>
<accession>A0ABU7FMZ8</accession>
<keyword evidence="5" id="KW-1185">Reference proteome</keyword>